<name>A0A0W4ZV68_PNEJ7</name>
<dbReference type="AlphaFoldDB" id="A0A0W4ZV68"/>
<dbReference type="Proteomes" id="UP000053447">
    <property type="component" value="Unassembled WGS sequence"/>
</dbReference>
<dbReference type="OrthoDB" id="2121326at2759"/>
<accession>A0A0W4ZV68</accession>
<keyword evidence="3" id="KW-1185">Reference proteome</keyword>
<feature type="compositionally biased region" description="Gly residues" evidence="1">
    <location>
        <begin position="71"/>
        <end position="84"/>
    </location>
</feature>
<dbReference type="EMBL" id="LFWA01000002">
    <property type="protein sequence ID" value="KTW32270.1"/>
    <property type="molecule type" value="Genomic_DNA"/>
</dbReference>
<evidence type="ECO:0000313" key="3">
    <source>
        <dbReference type="Proteomes" id="UP000053447"/>
    </source>
</evidence>
<organism evidence="2 3">
    <name type="scientific">Pneumocystis jirovecii (strain RU7)</name>
    <name type="common">Human pneumocystis pneumonia agent</name>
    <dbReference type="NCBI Taxonomy" id="1408657"/>
    <lineage>
        <taxon>Eukaryota</taxon>
        <taxon>Fungi</taxon>
        <taxon>Dikarya</taxon>
        <taxon>Ascomycota</taxon>
        <taxon>Taphrinomycotina</taxon>
        <taxon>Pneumocystomycetes</taxon>
        <taxon>Pneumocystaceae</taxon>
        <taxon>Pneumocystis</taxon>
    </lineage>
</organism>
<feature type="region of interest" description="Disordered" evidence="1">
    <location>
        <begin position="56"/>
        <end position="84"/>
    </location>
</feature>
<protein>
    <submittedName>
        <fullName evidence="2">Uncharacterized protein</fullName>
    </submittedName>
</protein>
<proteinExistence type="predicted"/>
<dbReference type="GeneID" id="28938883"/>
<evidence type="ECO:0000313" key="2">
    <source>
        <dbReference type="EMBL" id="KTW32270.1"/>
    </source>
</evidence>
<gene>
    <name evidence="2" type="ORF">T551_00361</name>
</gene>
<comment type="caution">
    <text evidence="2">The sequence shown here is derived from an EMBL/GenBank/DDBJ whole genome shotgun (WGS) entry which is preliminary data.</text>
</comment>
<sequence length="107" mass="11876">MPSLFVWPNGTLSTRKPFFNRLFDFSKNLYMIIILYFEKTDNIQFDPQQAVDKYCGRTKNTNKGSERRSGGHSGWNGYSSGGPSCGRKIGSVDDIRPPPCGSCCGGI</sequence>
<dbReference type="RefSeq" id="XP_018230962.1">
    <property type="nucleotide sequence ID" value="XM_018372628.1"/>
</dbReference>
<reference evidence="3" key="1">
    <citation type="journal article" date="2016" name="Nat. Commun.">
        <title>Genome analysis of three Pneumocystis species reveals adaptation mechanisms to life exclusively in mammalian hosts.</title>
        <authorList>
            <person name="Ma L."/>
            <person name="Chen Z."/>
            <person name="Huang D.W."/>
            <person name="Kutty G."/>
            <person name="Ishihara M."/>
            <person name="Wang H."/>
            <person name="Abouelleil A."/>
            <person name="Bishop L."/>
            <person name="Davey E."/>
            <person name="Deng R."/>
            <person name="Deng X."/>
            <person name="Fan L."/>
            <person name="Fantoni G."/>
            <person name="Fitzgerald M."/>
            <person name="Gogineni E."/>
            <person name="Goldberg J.M."/>
            <person name="Handley G."/>
            <person name="Hu X."/>
            <person name="Huber C."/>
            <person name="Jiao X."/>
            <person name="Jones K."/>
            <person name="Levin J.Z."/>
            <person name="Liu Y."/>
            <person name="Macdonald P."/>
            <person name="Melnikov A."/>
            <person name="Raley C."/>
            <person name="Sassi M."/>
            <person name="Sherman B.T."/>
            <person name="Song X."/>
            <person name="Sykes S."/>
            <person name="Tran B."/>
            <person name="Walsh L."/>
            <person name="Xia Y."/>
            <person name="Yang J."/>
            <person name="Young S."/>
            <person name="Zeng Q."/>
            <person name="Zheng X."/>
            <person name="Stephens R."/>
            <person name="Nusbaum C."/>
            <person name="Birren B.W."/>
            <person name="Azadi P."/>
            <person name="Lempicki R.A."/>
            <person name="Cuomo C.A."/>
            <person name="Kovacs J.A."/>
        </authorList>
    </citation>
    <scope>NUCLEOTIDE SEQUENCE [LARGE SCALE GENOMIC DNA]</scope>
    <source>
        <strain evidence="3">RU7</strain>
    </source>
</reference>
<dbReference type="VEuPathDB" id="FungiDB:T551_00361"/>
<evidence type="ECO:0000256" key="1">
    <source>
        <dbReference type="SAM" id="MobiDB-lite"/>
    </source>
</evidence>